<dbReference type="InterPro" id="IPR011600">
    <property type="entry name" value="Pept_C14_caspase"/>
</dbReference>
<evidence type="ECO:0000259" key="2">
    <source>
        <dbReference type="Pfam" id="PF00656"/>
    </source>
</evidence>
<dbReference type="GO" id="GO:0004197">
    <property type="term" value="F:cysteine-type endopeptidase activity"/>
    <property type="evidence" value="ECO:0007669"/>
    <property type="project" value="InterPro"/>
</dbReference>
<comment type="caution">
    <text evidence="3">The sequence shown here is derived from an EMBL/GenBank/DDBJ whole genome shotgun (WGS) entry which is preliminary data.</text>
</comment>
<feature type="domain" description="Peptidase C14 caspase" evidence="2">
    <location>
        <begin position="67"/>
        <end position="251"/>
    </location>
</feature>
<feature type="region of interest" description="Disordered" evidence="1">
    <location>
        <begin position="1"/>
        <end position="26"/>
    </location>
</feature>
<evidence type="ECO:0000313" key="3">
    <source>
        <dbReference type="EMBL" id="CAK4034149.1"/>
    </source>
</evidence>
<keyword evidence="4" id="KW-1185">Reference proteome</keyword>
<evidence type="ECO:0000313" key="4">
    <source>
        <dbReference type="Proteomes" id="UP001296104"/>
    </source>
</evidence>
<sequence>MDTPQPLQANGHKRPHSAGHGKTYKKRRHEYQQMRVNLEKTVDGRYRNDRSDYDRVGALLLCWQDDDLEAWTREVVRLGSIFKEQYSYDVHQFRIPSDRAVTATHKRVADFAHQYDGPNNLMILYYGGHGFKEDNRLKLYAKMEGNGDGDPSTFFDGVVWSLQHCNTDVLVVTDCCHAALAFSRVEVGKRKFELLTATGPTQFAYTPTSPMSFSAKLCDTLEDLAAKRTSFTTSKLYRELYFKTNEEVKPFLFDQSQNDWGRVSLRPTKFQGEPIEPDDPSVSGPENAELCLHMELRLSSQPKLNMNMLMMNDLARAMQYLPHVNEIKFKHMHAPAEDLKQFMRGVNQAMRIRPLLRRLRKRIEARKERERQQQESLQVDEPPHDQLPTDLHPKTSLLYSWNESQLDMESAGTPQTERDLPMEPA</sequence>
<name>A0AAI9EFC1_9PEZI</name>
<proteinExistence type="predicted"/>
<organism evidence="3 4">
    <name type="scientific">Lecanosticta acicola</name>
    <dbReference type="NCBI Taxonomy" id="111012"/>
    <lineage>
        <taxon>Eukaryota</taxon>
        <taxon>Fungi</taxon>
        <taxon>Dikarya</taxon>
        <taxon>Ascomycota</taxon>
        <taxon>Pezizomycotina</taxon>
        <taxon>Dothideomycetes</taxon>
        <taxon>Dothideomycetidae</taxon>
        <taxon>Mycosphaerellales</taxon>
        <taxon>Mycosphaerellaceae</taxon>
        <taxon>Lecanosticta</taxon>
    </lineage>
</organism>
<feature type="region of interest" description="Disordered" evidence="1">
    <location>
        <begin position="366"/>
        <end position="425"/>
    </location>
</feature>
<dbReference type="Pfam" id="PF00656">
    <property type="entry name" value="Peptidase_C14"/>
    <property type="match status" value="1"/>
</dbReference>
<evidence type="ECO:0000256" key="1">
    <source>
        <dbReference type="SAM" id="MobiDB-lite"/>
    </source>
</evidence>
<dbReference type="AlphaFoldDB" id="A0AAI9EFC1"/>
<accession>A0AAI9EFC1</accession>
<dbReference type="EMBL" id="CAVMBE010000106">
    <property type="protein sequence ID" value="CAK4034149.1"/>
    <property type="molecule type" value="Genomic_DNA"/>
</dbReference>
<feature type="compositionally biased region" description="Basic residues" evidence="1">
    <location>
        <begin position="11"/>
        <end position="26"/>
    </location>
</feature>
<reference evidence="3" key="1">
    <citation type="submission" date="2023-11" db="EMBL/GenBank/DDBJ databases">
        <authorList>
            <person name="Alioto T."/>
            <person name="Alioto T."/>
            <person name="Gomez Garrido J."/>
        </authorList>
    </citation>
    <scope>NUCLEOTIDE SEQUENCE</scope>
</reference>
<dbReference type="Proteomes" id="UP001296104">
    <property type="component" value="Unassembled WGS sequence"/>
</dbReference>
<feature type="compositionally biased region" description="Polar residues" evidence="1">
    <location>
        <begin position="397"/>
        <end position="415"/>
    </location>
</feature>
<dbReference type="GO" id="GO:0006508">
    <property type="term" value="P:proteolysis"/>
    <property type="evidence" value="ECO:0007669"/>
    <property type="project" value="InterPro"/>
</dbReference>
<protein>
    <recommendedName>
        <fullName evidence="2">Peptidase C14 caspase domain-containing protein</fullName>
    </recommendedName>
</protein>
<gene>
    <name evidence="3" type="ORF">LECACI_7A009307</name>
</gene>
<feature type="compositionally biased region" description="Basic and acidic residues" evidence="1">
    <location>
        <begin position="416"/>
        <end position="425"/>
    </location>
</feature>